<protein>
    <submittedName>
        <fullName evidence="1">Unnamed protein product</fullName>
    </submittedName>
</protein>
<organism evidence="1 2">
    <name type="scientific">Ambrosiozyma monospora</name>
    <name type="common">Yeast</name>
    <name type="synonym">Endomycopsis monosporus</name>
    <dbReference type="NCBI Taxonomy" id="43982"/>
    <lineage>
        <taxon>Eukaryota</taxon>
        <taxon>Fungi</taxon>
        <taxon>Dikarya</taxon>
        <taxon>Ascomycota</taxon>
        <taxon>Saccharomycotina</taxon>
        <taxon>Pichiomycetes</taxon>
        <taxon>Pichiales</taxon>
        <taxon>Pichiaceae</taxon>
        <taxon>Ambrosiozyma</taxon>
    </lineage>
</organism>
<sequence>MSAEELKAQGNKAFSAKEFDKAIELFTKAIEVSPTPNHVLYSNRSACYTSIHKYNEALKDAQECVKINPTWAKGYNRVGAAQFGLKDLESAKVSYEKALDLDPSNKIAEAGLQAIVDMEMASGQTPDMGIGKIFSDPNLIEKLKANPKSAELMKDPEIVAKVRQLQANPTTVSQEMFTNPKLMQVVACILGVDLSGIPGGDVSATTASSEDVPMPDAPPAEAPKAAPKKTEAPKKKVEEVVPDSKKEADELKAQANALYKKKHLDEAIELYNKAWDTHKDITYLNNRAAAEFEKGEYDTAIATCKTAVDEGREMRADYKLVAKSFARMAQNTRCFEQVESH</sequence>
<gene>
    <name evidence="1" type="ORF">Amon02_000765300</name>
</gene>
<accession>A0ACB5TCS9</accession>
<keyword evidence="2" id="KW-1185">Reference proteome</keyword>
<reference evidence="1" key="1">
    <citation type="submission" date="2023-04" db="EMBL/GenBank/DDBJ databases">
        <title>Ambrosiozyma monospora NBRC 10751.</title>
        <authorList>
            <person name="Ichikawa N."/>
            <person name="Sato H."/>
            <person name="Tonouchi N."/>
        </authorList>
    </citation>
    <scope>NUCLEOTIDE SEQUENCE</scope>
    <source>
        <strain evidence="1">NBRC 10751</strain>
    </source>
</reference>
<name>A0ACB5TCS9_AMBMO</name>
<proteinExistence type="predicted"/>
<comment type="caution">
    <text evidence="1">The sequence shown here is derived from an EMBL/GenBank/DDBJ whole genome shotgun (WGS) entry which is preliminary data.</text>
</comment>
<dbReference type="EMBL" id="BSXS01006439">
    <property type="protein sequence ID" value="GME85561.1"/>
    <property type="molecule type" value="Genomic_DNA"/>
</dbReference>
<evidence type="ECO:0000313" key="1">
    <source>
        <dbReference type="EMBL" id="GME85561.1"/>
    </source>
</evidence>
<evidence type="ECO:0000313" key="2">
    <source>
        <dbReference type="Proteomes" id="UP001165064"/>
    </source>
</evidence>
<dbReference type="Proteomes" id="UP001165064">
    <property type="component" value="Unassembled WGS sequence"/>
</dbReference>